<accession>A0A2R5GSV7</accession>
<feature type="repeat" description="RCC1" evidence="1">
    <location>
        <begin position="77"/>
        <end position="128"/>
    </location>
</feature>
<dbReference type="AlphaFoldDB" id="A0A2R5GSV7"/>
<reference evidence="3 4" key="1">
    <citation type="submission" date="2017-12" db="EMBL/GenBank/DDBJ databases">
        <title>Sequencing, de novo assembly and annotation of complete genome of a new Thraustochytrid species, strain FCC1311.</title>
        <authorList>
            <person name="Sedici K."/>
            <person name="Godart F."/>
            <person name="Aiese Cigliano R."/>
            <person name="Sanseverino W."/>
            <person name="Barakat M."/>
            <person name="Ortet P."/>
            <person name="Marechal E."/>
            <person name="Cagnac O."/>
            <person name="Amato A."/>
        </authorList>
    </citation>
    <scope>NUCLEOTIDE SEQUENCE [LARGE SCALE GENOMIC DNA]</scope>
</reference>
<feature type="compositionally biased region" description="Basic residues" evidence="2">
    <location>
        <begin position="460"/>
        <end position="471"/>
    </location>
</feature>
<evidence type="ECO:0000313" key="4">
    <source>
        <dbReference type="Proteomes" id="UP000241890"/>
    </source>
</evidence>
<dbReference type="OrthoDB" id="297375at2759"/>
<name>A0A2R5GSV7_9STRA</name>
<protein>
    <submittedName>
        <fullName evidence="3">Protein RCC2</fullName>
    </submittedName>
</protein>
<dbReference type="Proteomes" id="UP000241890">
    <property type="component" value="Unassembled WGS sequence"/>
</dbReference>
<dbReference type="PANTHER" id="PTHR46207:SF1">
    <property type="entry name" value="PROTEIN RCC2"/>
    <property type="match status" value="1"/>
</dbReference>
<dbReference type="GO" id="GO:0031267">
    <property type="term" value="F:small GTPase binding"/>
    <property type="evidence" value="ECO:0007669"/>
    <property type="project" value="TreeGrafter"/>
</dbReference>
<dbReference type="SUPFAM" id="SSF50985">
    <property type="entry name" value="RCC1/BLIP-II"/>
    <property type="match status" value="1"/>
</dbReference>
<dbReference type="Pfam" id="PF00415">
    <property type="entry name" value="RCC1"/>
    <property type="match status" value="1"/>
</dbReference>
<gene>
    <name evidence="3" type="ORF">FCC1311_079582</name>
</gene>
<dbReference type="PANTHER" id="PTHR46207">
    <property type="entry name" value="PROTEIN RCC2"/>
    <property type="match status" value="1"/>
</dbReference>
<dbReference type="InterPro" id="IPR000408">
    <property type="entry name" value="Reg_chr_condens"/>
</dbReference>
<dbReference type="InParanoid" id="A0A2R5GSV7"/>
<keyword evidence="4" id="KW-1185">Reference proteome</keyword>
<dbReference type="InterPro" id="IPR028641">
    <property type="entry name" value="RCC2"/>
</dbReference>
<dbReference type="GO" id="GO:0016020">
    <property type="term" value="C:membrane"/>
    <property type="evidence" value="ECO:0007669"/>
    <property type="project" value="TreeGrafter"/>
</dbReference>
<proteinExistence type="predicted"/>
<feature type="region of interest" description="Disordered" evidence="2">
    <location>
        <begin position="448"/>
        <end position="523"/>
    </location>
</feature>
<evidence type="ECO:0000256" key="2">
    <source>
        <dbReference type="SAM" id="MobiDB-lite"/>
    </source>
</evidence>
<feature type="compositionally biased region" description="Acidic residues" evidence="2">
    <location>
        <begin position="475"/>
        <end position="513"/>
    </location>
</feature>
<dbReference type="PRINTS" id="PR00633">
    <property type="entry name" value="RCCNDNSATION"/>
</dbReference>
<evidence type="ECO:0000313" key="3">
    <source>
        <dbReference type="EMBL" id="GBG31733.1"/>
    </source>
</evidence>
<dbReference type="Gene3D" id="2.130.10.30">
    <property type="entry name" value="Regulator of chromosome condensation 1/beta-lactamase-inhibitor protein II"/>
    <property type="match status" value="2"/>
</dbReference>
<evidence type="ECO:0000256" key="1">
    <source>
        <dbReference type="PROSITE-ProRule" id="PRU00235"/>
    </source>
</evidence>
<feature type="repeat" description="RCC1" evidence="1">
    <location>
        <begin position="129"/>
        <end position="179"/>
    </location>
</feature>
<dbReference type="PROSITE" id="PS50012">
    <property type="entry name" value="RCC1_3"/>
    <property type="match status" value="4"/>
</dbReference>
<dbReference type="EMBL" id="BEYU01000105">
    <property type="protein sequence ID" value="GBG31733.1"/>
    <property type="molecule type" value="Genomic_DNA"/>
</dbReference>
<organism evidence="3 4">
    <name type="scientific">Hondaea fermentalgiana</name>
    <dbReference type="NCBI Taxonomy" id="2315210"/>
    <lineage>
        <taxon>Eukaryota</taxon>
        <taxon>Sar</taxon>
        <taxon>Stramenopiles</taxon>
        <taxon>Bigyra</taxon>
        <taxon>Labyrinthulomycetes</taxon>
        <taxon>Thraustochytrida</taxon>
        <taxon>Thraustochytriidae</taxon>
        <taxon>Hondaea</taxon>
    </lineage>
</organism>
<feature type="repeat" description="RCC1" evidence="1">
    <location>
        <begin position="180"/>
        <end position="247"/>
    </location>
</feature>
<comment type="caution">
    <text evidence="3">The sequence shown here is derived from an EMBL/GenBank/DDBJ whole genome shotgun (WGS) entry which is preliminary data.</text>
</comment>
<feature type="repeat" description="RCC1" evidence="1">
    <location>
        <begin position="248"/>
        <end position="318"/>
    </location>
</feature>
<dbReference type="Pfam" id="PF13540">
    <property type="entry name" value="RCC1_2"/>
    <property type="match status" value="1"/>
</dbReference>
<dbReference type="InterPro" id="IPR009091">
    <property type="entry name" value="RCC1/BLIP-II"/>
</dbReference>
<sequence>MSGAASGEDEKKGGEVVFAGHASWSMLGKNSKTSNFDGVENQLLWGFQRLKPLVGIKVTKVISGPNSGTCIALSATGQAYTWGRNMHGQLGHGHQTNLYNPTPVEVPNSESIIGGGAGPNHTLLYSARGSLFAAGLGKSGQLGIGRKVDMVKKFVTVDIASVITAAACGRDFSIIVGSHGVIYSFGHPEKGVLGNGTEGKTLERSNKYTFECTTRPEPIVALQRAYGDVTITDVACGAQHTCAMDTQGRIYTWGFGGFGRLGHGDNKDHFEPTAVELFSMEPPPLDPNIPKFMQNQQPKIRGTQITCGSTSTFVVAGEPYNSLYMFGITKRSGEATMRPVVENNVQGWRCRSVSCGNTSICFASERKLITWGPSPTYGELGYGEGENIPRSSTVSKEVDALSGALTLQVASGMAFSLAIIDTSDDTSKEKVEALPVFAPAEVDPALAKAAAQKSLEERRAKRAKNKTKAKRPANNEEDDEDDDAPIDVDDEDDDDASAGDDDDDDEEEEEEEEVKPKAKRRKK</sequence>